<keyword evidence="1" id="KW-0812">Transmembrane</keyword>
<protein>
    <submittedName>
        <fullName evidence="2">Uncharacterized protein</fullName>
    </submittedName>
</protein>
<dbReference type="Proteomes" id="UP001157355">
    <property type="component" value="Unassembled WGS sequence"/>
</dbReference>
<dbReference type="AlphaFoldDB" id="A0AA37X4J0"/>
<organism evidence="2 3">
    <name type="scientific">Cypionkella aquatica</name>
    <dbReference type="NCBI Taxonomy" id="1756042"/>
    <lineage>
        <taxon>Bacteria</taxon>
        <taxon>Pseudomonadati</taxon>
        <taxon>Pseudomonadota</taxon>
        <taxon>Alphaproteobacteria</taxon>
        <taxon>Rhodobacterales</taxon>
        <taxon>Paracoccaceae</taxon>
        <taxon>Cypionkella</taxon>
    </lineage>
</organism>
<feature type="transmembrane region" description="Helical" evidence="1">
    <location>
        <begin position="7"/>
        <end position="28"/>
    </location>
</feature>
<gene>
    <name evidence="2" type="ORF">GCM10010873_24750</name>
</gene>
<reference evidence="2 3" key="1">
    <citation type="journal article" date="2014" name="Int. J. Syst. Evol. Microbiol.">
        <title>Complete genome sequence of Corynebacterium casei LMG S-19264T (=DSM 44701T), isolated from a smear-ripened cheese.</title>
        <authorList>
            <consortium name="US DOE Joint Genome Institute (JGI-PGF)"/>
            <person name="Walter F."/>
            <person name="Albersmeier A."/>
            <person name="Kalinowski J."/>
            <person name="Ruckert C."/>
        </authorList>
    </citation>
    <scope>NUCLEOTIDE SEQUENCE [LARGE SCALE GENOMIC DNA]</scope>
    <source>
        <strain evidence="2 3">NBRC 111766</strain>
    </source>
</reference>
<dbReference type="RefSeq" id="WP_284325683.1">
    <property type="nucleotide sequence ID" value="NZ_BSPP01000008.1"/>
</dbReference>
<name>A0AA37X4J0_9RHOB</name>
<evidence type="ECO:0000256" key="1">
    <source>
        <dbReference type="SAM" id="Phobius"/>
    </source>
</evidence>
<dbReference type="EMBL" id="BSPP01000008">
    <property type="protein sequence ID" value="GLS87501.1"/>
    <property type="molecule type" value="Genomic_DNA"/>
</dbReference>
<evidence type="ECO:0000313" key="2">
    <source>
        <dbReference type="EMBL" id="GLS87501.1"/>
    </source>
</evidence>
<evidence type="ECO:0000313" key="3">
    <source>
        <dbReference type="Proteomes" id="UP001157355"/>
    </source>
</evidence>
<accession>A0AA37X4J0</accession>
<comment type="caution">
    <text evidence="2">The sequence shown here is derived from an EMBL/GenBank/DDBJ whole genome shotgun (WGS) entry which is preliminary data.</text>
</comment>
<keyword evidence="1" id="KW-0472">Membrane</keyword>
<proteinExistence type="predicted"/>
<sequence length="109" mass="11109">MRKILNILAILVVGGVAAVYFLLGPSFLIGGPKSSAIIDISRAVMVATAATPAQADLAKAAKITPKGLCSHQEDDSYACIVEVEVTGAAPTTLIAVLKKMSGGAWVAAE</sequence>
<keyword evidence="1" id="KW-1133">Transmembrane helix</keyword>
<keyword evidence="3" id="KW-1185">Reference proteome</keyword>